<keyword evidence="6" id="KW-0175">Coiled coil</keyword>
<keyword evidence="5" id="KW-0539">Nucleus</keyword>
<comment type="subcellular location">
    <subcellularLocation>
        <location evidence="2">Nucleus</location>
        <location evidence="2">Nucleolus</location>
    </subcellularLocation>
</comment>
<feature type="region of interest" description="Disordered" evidence="7">
    <location>
        <begin position="1"/>
        <end position="25"/>
    </location>
</feature>
<keyword evidence="9" id="KW-1185">Reference proteome</keyword>
<proteinExistence type="inferred from homology"/>
<dbReference type="PIRSF" id="PIRSF015952">
    <property type="entry name" value="U3snoRNP11"/>
    <property type="match status" value="1"/>
</dbReference>
<name>A0A6A5XXM6_9PLEO</name>
<evidence type="ECO:0000313" key="9">
    <source>
        <dbReference type="Proteomes" id="UP000799778"/>
    </source>
</evidence>
<gene>
    <name evidence="8" type="ORF">BU24DRAFT_367683</name>
</gene>
<accession>A0A6A5XXM6</accession>
<dbReference type="Pfam" id="PF03998">
    <property type="entry name" value="Utp11"/>
    <property type="match status" value="1"/>
</dbReference>
<dbReference type="PANTHER" id="PTHR12838:SF0">
    <property type="entry name" value="U3 SMALL NUCLEOLAR RNA-ASSOCIATED PROTEIN 11-RELATED"/>
    <property type="match status" value="1"/>
</dbReference>
<dbReference type="InterPro" id="IPR007144">
    <property type="entry name" value="SSU_processome_Utp11"/>
</dbReference>
<feature type="region of interest" description="Disordered" evidence="7">
    <location>
        <begin position="187"/>
        <end position="209"/>
    </location>
</feature>
<organism evidence="8 9">
    <name type="scientific">Aaosphaeria arxii CBS 175.79</name>
    <dbReference type="NCBI Taxonomy" id="1450172"/>
    <lineage>
        <taxon>Eukaryota</taxon>
        <taxon>Fungi</taxon>
        <taxon>Dikarya</taxon>
        <taxon>Ascomycota</taxon>
        <taxon>Pezizomycotina</taxon>
        <taxon>Dothideomycetes</taxon>
        <taxon>Pleosporomycetidae</taxon>
        <taxon>Pleosporales</taxon>
        <taxon>Pleosporales incertae sedis</taxon>
        <taxon>Aaosphaeria</taxon>
    </lineage>
</organism>
<evidence type="ECO:0000256" key="5">
    <source>
        <dbReference type="ARBA" id="ARBA00023242"/>
    </source>
</evidence>
<evidence type="ECO:0000256" key="7">
    <source>
        <dbReference type="SAM" id="MobiDB-lite"/>
    </source>
</evidence>
<feature type="compositionally biased region" description="Polar residues" evidence="7">
    <location>
        <begin position="257"/>
        <end position="268"/>
    </location>
</feature>
<dbReference type="GO" id="GO:0032040">
    <property type="term" value="C:small-subunit processome"/>
    <property type="evidence" value="ECO:0007669"/>
    <property type="project" value="InterPro"/>
</dbReference>
<comment type="similarity">
    <text evidence="3">Belongs to the UTP11 family.</text>
</comment>
<dbReference type="EMBL" id="ML978068">
    <property type="protein sequence ID" value="KAF2017653.1"/>
    <property type="molecule type" value="Genomic_DNA"/>
</dbReference>
<evidence type="ECO:0000256" key="4">
    <source>
        <dbReference type="ARBA" id="ARBA00022552"/>
    </source>
</evidence>
<feature type="coiled-coil region" evidence="6">
    <location>
        <begin position="32"/>
        <end position="59"/>
    </location>
</feature>
<dbReference type="Proteomes" id="UP000799778">
    <property type="component" value="Unassembled WGS sequence"/>
</dbReference>
<reference evidence="8" key="1">
    <citation type="journal article" date="2020" name="Stud. Mycol.">
        <title>101 Dothideomycetes genomes: a test case for predicting lifestyles and emergence of pathogens.</title>
        <authorList>
            <person name="Haridas S."/>
            <person name="Albert R."/>
            <person name="Binder M."/>
            <person name="Bloem J."/>
            <person name="Labutti K."/>
            <person name="Salamov A."/>
            <person name="Andreopoulos B."/>
            <person name="Baker S."/>
            <person name="Barry K."/>
            <person name="Bills G."/>
            <person name="Bluhm B."/>
            <person name="Cannon C."/>
            <person name="Castanera R."/>
            <person name="Culley D."/>
            <person name="Daum C."/>
            <person name="Ezra D."/>
            <person name="Gonzalez J."/>
            <person name="Henrissat B."/>
            <person name="Kuo A."/>
            <person name="Liang C."/>
            <person name="Lipzen A."/>
            <person name="Lutzoni F."/>
            <person name="Magnuson J."/>
            <person name="Mondo S."/>
            <person name="Nolan M."/>
            <person name="Ohm R."/>
            <person name="Pangilinan J."/>
            <person name="Park H.-J."/>
            <person name="Ramirez L."/>
            <person name="Alfaro M."/>
            <person name="Sun H."/>
            <person name="Tritt A."/>
            <person name="Yoshinaga Y."/>
            <person name="Zwiers L.-H."/>
            <person name="Turgeon B."/>
            <person name="Goodwin S."/>
            <person name="Spatafora J."/>
            <person name="Crous P."/>
            <person name="Grigoriev I."/>
        </authorList>
    </citation>
    <scope>NUCLEOTIDE SEQUENCE</scope>
    <source>
        <strain evidence="8">CBS 175.79</strain>
    </source>
</reference>
<evidence type="ECO:0000256" key="2">
    <source>
        <dbReference type="ARBA" id="ARBA00004604"/>
    </source>
</evidence>
<comment type="function">
    <text evidence="1">Involved in nucleolar processing of pre-18S ribosomal RNA.</text>
</comment>
<feature type="non-terminal residue" evidence="8">
    <location>
        <position position="279"/>
    </location>
</feature>
<dbReference type="AlphaFoldDB" id="A0A6A5XXM6"/>
<protein>
    <submittedName>
        <fullName evidence="8">Small-subunit processome</fullName>
    </submittedName>
</protein>
<dbReference type="PANTHER" id="PTHR12838">
    <property type="entry name" value="U3 SMALL NUCLEOLAR RNA-ASSOCIATED PROTEIN 11"/>
    <property type="match status" value="1"/>
</dbReference>
<dbReference type="GeneID" id="54281748"/>
<sequence>MSGNLRKDFQRRNHRERAQPEERQKWGLLEKRKDYKLRAADHKTKVKKLKQLKQKALEKNPDEFSFKMLSSSVDSAGRKVASRGNTALSMDVVKLLKTQDANYIRTMLQMVKKERRELEERILLGEEGVEAVRDGEEGGRSGKHMVFVGEKEDQDAFRADEWFGTEEEFVDRAWNRPRKAKDLVVADAEDDEEEGLQSKKLSKKQQEAEALAVKEQRSLANKRAKTHERALARLEAVKAKERDLRIAEEELEKQRAKMNNTIGGTNKNGVKFKVRERKR</sequence>
<evidence type="ECO:0000256" key="1">
    <source>
        <dbReference type="ARBA" id="ARBA00004099"/>
    </source>
</evidence>
<evidence type="ECO:0000313" key="8">
    <source>
        <dbReference type="EMBL" id="KAF2017653.1"/>
    </source>
</evidence>
<dbReference type="OrthoDB" id="29058at2759"/>
<feature type="region of interest" description="Disordered" evidence="7">
    <location>
        <begin position="257"/>
        <end position="279"/>
    </location>
</feature>
<evidence type="ECO:0000256" key="6">
    <source>
        <dbReference type="SAM" id="Coils"/>
    </source>
</evidence>
<evidence type="ECO:0000256" key="3">
    <source>
        <dbReference type="ARBA" id="ARBA00008105"/>
    </source>
</evidence>
<dbReference type="RefSeq" id="XP_033385992.1">
    <property type="nucleotide sequence ID" value="XM_033524351.1"/>
</dbReference>
<keyword evidence="4" id="KW-0698">rRNA processing</keyword>
<feature type="compositionally biased region" description="Basic residues" evidence="7">
    <location>
        <begin position="270"/>
        <end position="279"/>
    </location>
</feature>
<dbReference type="GO" id="GO:0006364">
    <property type="term" value="P:rRNA processing"/>
    <property type="evidence" value="ECO:0007669"/>
    <property type="project" value="UniProtKB-KW"/>
</dbReference>